<evidence type="ECO:0000256" key="3">
    <source>
        <dbReference type="ARBA" id="ARBA00005300"/>
    </source>
</evidence>
<dbReference type="PANTHER" id="PTHR10642:SF26">
    <property type="entry name" value="RIBONUCLEASE H1"/>
    <property type="match status" value="1"/>
</dbReference>
<dbReference type="CDD" id="cd09278">
    <property type="entry name" value="RNase_HI_prokaryote_like"/>
    <property type="match status" value="1"/>
</dbReference>
<dbReference type="GO" id="GO:0003676">
    <property type="term" value="F:nucleic acid binding"/>
    <property type="evidence" value="ECO:0007669"/>
    <property type="project" value="InterPro"/>
</dbReference>
<keyword evidence="7" id="KW-0479">Metal-binding</keyword>
<protein>
    <recommendedName>
        <fullName evidence="5">ribonuclease H</fullName>
        <ecNumber evidence="5">3.1.26.4</ecNumber>
    </recommendedName>
</protein>
<dbReference type="GO" id="GO:0004523">
    <property type="term" value="F:RNA-DNA hybrid ribonuclease activity"/>
    <property type="evidence" value="ECO:0007669"/>
    <property type="project" value="UniProtKB-EC"/>
</dbReference>
<gene>
    <name evidence="13" type="ORF">UFOPK1358_00170</name>
    <name evidence="14" type="ORF">UFOPK2766_00744</name>
</gene>
<evidence type="ECO:0000256" key="11">
    <source>
        <dbReference type="SAM" id="MobiDB-lite"/>
    </source>
</evidence>
<accession>A0A6J6SPG8</accession>
<sequence length="375" mass="40258">MIISSLASRASVRTVSRPVPIAAPNGATVAYTDGACRGNPGPGGWAWAIPDGAWAAGYDPTTTNQRMEIMAAFQAVQAIEGPVHIVSDSTYVVNCFRDEWWRGWQKRGWKNSKKEPVANRDLWEPFIELALDRQTTFDWVKGHSGDPMNDVVDRLAVAVALSTQNMTGEVPPTEEQMGPPDSAGPRSSSLRSAVVSLDADRPALRDGRIPEGSPYAVVGIRAADLAESEAGKKLRRHMSEVLSAQAELRDDLVVLTGLRPGAEQIAAAAATDAGIPYVVVLPYPNPAASWSVHTRAAFEDACAGARSVVTLEKKLPSDATAKRSALGRRDGWLRSVSLGALVVTDGVNGEADLQLNKFTQALGDEVWQIELDVLR</sequence>
<dbReference type="Pfam" id="PF00075">
    <property type="entry name" value="RNase_H"/>
    <property type="match status" value="1"/>
</dbReference>
<evidence type="ECO:0000256" key="1">
    <source>
        <dbReference type="ARBA" id="ARBA00000077"/>
    </source>
</evidence>
<dbReference type="EMBL" id="CAEZYU010000025">
    <property type="protein sequence ID" value="CAB4736674.1"/>
    <property type="molecule type" value="Genomic_DNA"/>
</dbReference>
<evidence type="ECO:0000256" key="8">
    <source>
        <dbReference type="ARBA" id="ARBA00022759"/>
    </source>
</evidence>
<dbReference type="GO" id="GO:0046872">
    <property type="term" value="F:metal ion binding"/>
    <property type="evidence" value="ECO:0007669"/>
    <property type="project" value="UniProtKB-KW"/>
</dbReference>
<comment type="subunit">
    <text evidence="4">Monomer.</text>
</comment>
<dbReference type="SUPFAM" id="SSF102405">
    <property type="entry name" value="MCP/YpsA-like"/>
    <property type="match status" value="1"/>
</dbReference>
<feature type="region of interest" description="Disordered" evidence="11">
    <location>
        <begin position="165"/>
        <end position="192"/>
    </location>
</feature>
<feature type="domain" description="RNase H type-1" evidence="12">
    <location>
        <begin position="24"/>
        <end position="161"/>
    </location>
</feature>
<dbReference type="InterPro" id="IPR036397">
    <property type="entry name" value="RNaseH_sf"/>
</dbReference>
<dbReference type="InterPro" id="IPR002156">
    <property type="entry name" value="RNaseH_domain"/>
</dbReference>
<evidence type="ECO:0000256" key="7">
    <source>
        <dbReference type="ARBA" id="ARBA00022723"/>
    </source>
</evidence>
<evidence type="ECO:0000313" key="13">
    <source>
        <dbReference type="EMBL" id="CAB4530203.1"/>
    </source>
</evidence>
<keyword evidence="8" id="KW-0255">Endonuclease</keyword>
<evidence type="ECO:0000259" key="12">
    <source>
        <dbReference type="PROSITE" id="PS50879"/>
    </source>
</evidence>
<dbReference type="InterPro" id="IPR050092">
    <property type="entry name" value="RNase_H"/>
</dbReference>
<evidence type="ECO:0000256" key="2">
    <source>
        <dbReference type="ARBA" id="ARBA00001946"/>
    </source>
</evidence>
<comment type="catalytic activity">
    <reaction evidence="1">
        <text>Endonucleolytic cleavage to 5'-phosphomonoester.</text>
        <dbReference type="EC" id="3.1.26.4"/>
    </reaction>
</comment>
<dbReference type="GO" id="GO:0043137">
    <property type="term" value="P:DNA replication, removal of RNA primer"/>
    <property type="evidence" value="ECO:0007669"/>
    <property type="project" value="TreeGrafter"/>
</dbReference>
<keyword evidence="6" id="KW-0540">Nuclease</keyword>
<evidence type="ECO:0000256" key="5">
    <source>
        <dbReference type="ARBA" id="ARBA00012180"/>
    </source>
</evidence>
<dbReference type="InterPro" id="IPR022892">
    <property type="entry name" value="RNaseHI"/>
</dbReference>
<evidence type="ECO:0000313" key="14">
    <source>
        <dbReference type="EMBL" id="CAB4736674.1"/>
    </source>
</evidence>
<dbReference type="PANTHER" id="PTHR10642">
    <property type="entry name" value="RIBONUCLEASE H1"/>
    <property type="match status" value="1"/>
</dbReference>
<dbReference type="Gene3D" id="3.30.420.10">
    <property type="entry name" value="Ribonuclease H-like superfamily/Ribonuclease H"/>
    <property type="match status" value="1"/>
</dbReference>
<comment type="similarity">
    <text evidence="3">Belongs to the RNase H family.</text>
</comment>
<dbReference type="Gene3D" id="3.40.50.450">
    <property type="match status" value="1"/>
</dbReference>
<keyword evidence="9" id="KW-0378">Hydrolase</keyword>
<comment type="cofactor">
    <cofactor evidence="2">
        <name>Mg(2+)</name>
        <dbReference type="ChEBI" id="CHEBI:18420"/>
    </cofactor>
</comment>
<dbReference type="PROSITE" id="PS50879">
    <property type="entry name" value="RNASE_H_1"/>
    <property type="match status" value="1"/>
</dbReference>
<dbReference type="EC" id="3.1.26.4" evidence="5"/>
<dbReference type="InterPro" id="IPR012337">
    <property type="entry name" value="RNaseH-like_sf"/>
</dbReference>
<proteinExistence type="inferred from homology"/>
<name>A0A6J6SPG8_9ZZZZ</name>
<evidence type="ECO:0000256" key="4">
    <source>
        <dbReference type="ARBA" id="ARBA00011245"/>
    </source>
</evidence>
<reference evidence="14" key="1">
    <citation type="submission" date="2020-05" db="EMBL/GenBank/DDBJ databases">
        <authorList>
            <person name="Chiriac C."/>
            <person name="Salcher M."/>
            <person name="Ghai R."/>
            <person name="Kavagutti S V."/>
        </authorList>
    </citation>
    <scope>NUCLEOTIDE SEQUENCE</scope>
</reference>
<keyword evidence="10" id="KW-0460">Magnesium</keyword>
<evidence type="ECO:0000256" key="10">
    <source>
        <dbReference type="ARBA" id="ARBA00022842"/>
    </source>
</evidence>
<evidence type="ECO:0000256" key="9">
    <source>
        <dbReference type="ARBA" id="ARBA00022801"/>
    </source>
</evidence>
<dbReference type="SUPFAM" id="SSF53098">
    <property type="entry name" value="Ribonuclease H-like"/>
    <property type="match status" value="1"/>
</dbReference>
<dbReference type="EMBL" id="CAEZSF010000008">
    <property type="protein sequence ID" value="CAB4530203.1"/>
    <property type="molecule type" value="Genomic_DNA"/>
</dbReference>
<evidence type="ECO:0000256" key="6">
    <source>
        <dbReference type="ARBA" id="ARBA00022722"/>
    </source>
</evidence>
<dbReference type="AlphaFoldDB" id="A0A6J6SPG8"/>
<organism evidence="14">
    <name type="scientific">freshwater metagenome</name>
    <dbReference type="NCBI Taxonomy" id="449393"/>
    <lineage>
        <taxon>unclassified sequences</taxon>
        <taxon>metagenomes</taxon>
        <taxon>ecological metagenomes</taxon>
    </lineage>
</organism>
<dbReference type="HAMAP" id="MF_00042">
    <property type="entry name" value="RNase_H"/>
    <property type="match status" value="1"/>
</dbReference>